<reference evidence="9 10" key="1">
    <citation type="submission" date="2020-07" db="EMBL/GenBank/DDBJ databases">
        <title>Thermogemmata thermophila gen. nov., sp. nov., a novel moderate thermophilic planctomycete from a Kamchatka hot spring.</title>
        <authorList>
            <person name="Elcheninov A.G."/>
            <person name="Podosokorskaya O.A."/>
            <person name="Kovaleva O.L."/>
            <person name="Novikov A."/>
            <person name="Bonch-Osmolovskaya E.A."/>
            <person name="Toshchakov S.V."/>
            <person name="Kublanov I.V."/>
        </authorList>
    </citation>
    <scope>NUCLEOTIDE SEQUENCE [LARGE SCALE GENOMIC DNA]</scope>
    <source>
        <strain evidence="9 10">2918</strain>
    </source>
</reference>
<dbReference type="RefSeq" id="WP_194537128.1">
    <property type="nucleotide sequence ID" value="NZ_JACEFB010000002.1"/>
</dbReference>
<dbReference type="PANTHER" id="PTHR30269">
    <property type="entry name" value="TRANSMEMBRANE PROTEIN YFCA"/>
    <property type="match status" value="1"/>
</dbReference>
<dbReference type="AlphaFoldDB" id="A0A7V9AAU1"/>
<feature type="transmembrane region" description="Helical" evidence="8">
    <location>
        <begin position="190"/>
        <end position="207"/>
    </location>
</feature>
<keyword evidence="6 8" id="KW-1133">Transmembrane helix</keyword>
<evidence type="ECO:0000313" key="9">
    <source>
        <dbReference type="EMBL" id="MBA2225249.1"/>
    </source>
</evidence>
<keyword evidence="4 8" id="KW-1003">Cell membrane</keyword>
<feature type="transmembrane region" description="Helical" evidence="8">
    <location>
        <begin position="7"/>
        <end position="30"/>
    </location>
</feature>
<evidence type="ECO:0000256" key="4">
    <source>
        <dbReference type="ARBA" id="ARBA00022475"/>
    </source>
</evidence>
<dbReference type="InterPro" id="IPR052017">
    <property type="entry name" value="TSUP"/>
</dbReference>
<protein>
    <recommendedName>
        <fullName evidence="8">Probable membrane transporter protein</fullName>
    </recommendedName>
</protein>
<evidence type="ECO:0000256" key="6">
    <source>
        <dbReference type="ARBA" id="ARBA00022989"/>
    </source>
</evidence>
<feature type="transmembrane region" description="Helical" evidence="8">
    <location>
        <begin position="214"/>
        <end position="233"/>
    </location>
</feature>
<dbReference type="Pfam" id="PF01925">
    <property type="entry name" value="TauE"/>
    <property type="match status" value="1"/>
</dbReference>
<evidence type="ECO:0000256" key="7">
    <source>
        <dbReference type="ARBA" id="ARBA00023136"/>
    </source>
</evidence>
<evidence type="ECO:0000256" key="5">
    <source>
        <dbReference type="ARBA" id="ARBA00022692"/>
    </source>
</evidence>
<feature type="transmembrane region" description="Helical" evidence="8">
    <location>
        <begin position="102"/>
        <end position="124"/>
    </location>
</feature>
<sequence length="265" mass="28952">MGPGEIYLILCLSAFLAGLLNSIAGGGTLLTFPPLAAILDPALANATSTVALLPGSFAGAIGYRRELGQCWRFTLRMLTPCVIGGGIGAWLVGYAPNVFANLVPWLILTAAVLFLVQGPVNRWIKKYTKDQDNSDDINRKYYTKYLIVMLFQFFVALYGGYFGAGIGILMLSSLGYMNIGNIHNMNAVKTFLAAAINTSSVLIFVWNDMVVWKYAIPMALAAIVGGYCGARFARLLSPHVVRIIVIVIAFVLTVYYFAKYYFINI</sequence>
<feature type="transmembrane region" description="Helical" evidence="8">
    <location>
        <begin position="239"/>
        <end position="258"/>
    </location>
</feature>
<evidence type="ECO:0000256" key="3">
    <source>
        <dbReference type="ARBA" id="ARBA00022448"/>
    </source>
</evidence>
<comment type="caution">
    <text evidence="9">The sequence shown here is derived from an EMBL/GenBank/DDBJ whole genome shotgun (WGS) entry which is preliminary data.</text>
</comment>
<evidence type="ECO:0000256" key="8">
    <source>
        <dbReference type="RuleBase" id="RU363041"/>
    </source>
</evidence>
<feature type="transmembrane region" description="Helical" evidence="8">
    <location>
        <begin position="75"/>
        <end position="96"/>
    </location>
</feature>
<organism evidence="9 10">
    <name type="scientific">Thermogemmata fonticola</name>
    <dbReference type="NCBI Taxonomy" id="2755323"/>
    <lineage>
        <taxon>Bacteria</taxon>
        <taxon>Pseudomonadati</taxon>
        <taxon>Planctomycetota</taxon>
        <taxon>Planctomycetia</taxon>
        <taxon>Gemmatales</taxon>
        <taxon>Gemmataceae</taxon>
        <taxon>Thermogemmata</taxon>
    </lineage>
</organism>
<keyword evidence="7 8" id="KW-0472">Membrane</keyword>
<feature type="transmembrane region" description="Helical" evidence="8">
    <location>
        <begin position="42"/>
        <end position="63"/>
    </location>
</feature>
<accession>A0A7V9AAU1</accession>
<keyword evidence="10" id="KW-1185">Reference proteome</keyword>
<dbReference type="Proteomes" id="UP000542342">
    <property type="component" value="Unassembled WGS sequence"/>
</dbReference>
<name>A0A7V9AAU1_9BACT</name>
<gene>
    <name evidence="9" type="ORF">H0921_03630</name>
</gene>
<feature type="transmembrane region" description="Helical" evidence="8">
    <location>
        <begin position="145"/>
        <end position="170"/>
    </location>
</feature>
<dbReference type="GO" id="GO:0005886">
    <property type="term" value="C:plasma membrane"/>
    <property type="evidence" value="ECO:0007669"/>
    <property type="project" value="UniProtKB-SubCell"/>
</dbReference>
<dbReference type="EMBL" id="JACEFB010000002">
    <property type="protein sequence ID" value="MBA2225249.1"/>
    <property type="molecule type" value="Genomic_DNA"/>
</dbReference>
<evidence type="ECO:0000256" key="1">
    <source>
        <dbReference type="ARBA" id="ARBA00004651"/>
    </source>
</evidence>
<keyword evidence="3" id="KW-0813">Transport</keyword>
<evidence type="ECO:0000313" key="10">
    <source>
        <dbReference type="Proteomes" id="UP000542342"/>
    </source>
</evidence>
<comment type="similarity">
    <text evidence="2 8">Belongs to the 4-toluene sulfonate uptake permease (TSUP) (TC 2.A.102) family.</text>
</comment>
<proteinExistence type="inferred from homology"/>
<dbReference type="PANTHER" id="PTHR30269:SF0">
    <property type="entry name" value="MEMBRANE TRANSPORTER PROTEIN YFCA-RELATED"/>
    <property type="match status" value="1"/>
</dbReference>
<evidence type="ECO:0000256" key="2">
    <source>
        <dbReference type="ARBA" id="ARBA00009142"/>
    </source>
</evidence>
<comment type="subcellular location">
    <subcellularLocation>
        <location evidence="1 8">Cell membrane</location>
        <topology evidence="1 8">Multi-pass membrane protein</topology>
    </subcellularLocation>
</comment>
<keyword evidence="5 8" id="KW-0812">Transmembrane</keyword>
<dbReference type="InterPro" id="IPR002781">
    <property type="entry name" value="TM_pro_TauE-like"/>
</dbReference>